<comment type="similarity">
    <text evidence="11">Belongs to the helicase family. DinG subfamily. Type 1 sub-subfamily.</text>
</comment>
<dbReference type="RefSeq" id="WP_045979769.1">
    <property type="nucleotide sequence ID" value="NZ_JXXY01000012.1"/>
</dbReference>
<feature type="domain" description="L27" evidence="12">
    <location>
        <begin position="1"/>
        <end position="25"/>
    </location>
</feature>
<proteinExistence type="inferred from homology"/>
<feature type="binding site" evidence="11">
    <location>
        <position position="194"/>
    </location>
    <ligand>
        <name>[4Fe-4S] cluster</name>
        <dbReference type="ChEBI" id="CHEBI:49883"/>
    </ligand>
</feature>
<dbReference type="PROSITE" id="PS51193">
    <property type="entry name" value="HELICASE_ATP_BIND_2"/>
    <property type="match status" value="1"/>
</dbReference>
<feature type="binding site" evidence="11">
    <location>
        <position position="123"/>
    </location>
    <ligand>
        <name>[4Fe-4S] cluster</name>
        <dbReference type="ChEBI" id="CHEBI:49883"/>
    </ligand>
</feature>
<dbReference type="EC" id="5.6.2.3" evidence="11"/>
<evidence type="ECO:0000259" key="12">
    <source>
        <dbReference type="PROSITE" id="PS51022"/>
    </source>
</evidence>
<accession>A0A0F4PPS8</accession>
<feature type="domain" description="Helicase ATP-binding" evidence="13">
    <location>
        <begin position="16"/>
        <end position="295"/>
    </location>
</feature>
<evidence type="ECO:0000313" key="15">
    <source>
        <dbReference type="Proteomes" id="UP000033664"/>
    </source>
</evidence>
<dbReference type="GO" id="GO:0005524">
    <property type="term" value="F:ATP binding"/>
    <property type="evidence" value="ECO:0007669"/>
    <property type="project" value="UniProtKB-UniRule"/>
</dbReference>
<evidence type="ECO:0000256" key="2">
    <source>
        <dbReference type="ARBA" id="ARBA00022723"/>
    </source>
</evidence>
<evidence type="ECO:0000256" key="7">
    <source>
        <dbReference type="ARBA" id="ARBA00023004"/>
    </source>
</evidence>
<dbReference type="InterPro" id="IPR004172">
    <property type="entry name" value="L27_dom"/>
</dbReference>
<evidence type="ECO:0000256" key="5">
    <source>
        <dbReference type="ARBA" id="ARBA00022806"/>
    </source>
</evidence>
<dbReference type="InterPro" id="IPR006555">
    <property type="entry name" value="ATP-dep_Helicase_C"/>
</dbReference>
<dbReference type="InterPro" id="IPR014013">
    <property type="entry name" value="Helic_SF1/SF2_ATP-bd_DinG/Rad3"/>
</dbReference>
<dbReference type="SUPFAM" id="SSF52540">
    <property type="entry name" value="P-loop containing nucleoside triphosphate hydrolases"/>
    <property type="match status" value="2"/>
</dbReference>
<protein>
    <recommendedName>
        <fullName evidence="11">ATP-dependent DNA helicase DinG</fullName>
        <ecNumber evidence="11">5.6.2.3</ecNumber>
    </recommendedName>
    <alternativeName>
        <fullName evidence="11">DNA 5'-3' helicase DinG</fullName>
    </alternativeName>
</protein>
<evidence type="ECO:0000256" key="9">
    <source>
        <dbReference type="ARBA" id="ARBA00023125"/>
    </source>
</evidence>
<dbReference type="InterPro" id="IPR045028">
    <property type="entry name" value="DinG/Rad3-like"/>
</dbReference>
<evidence type="ECO:0000256" key="3">
    <source>
        <dbReference type="ARBA" id="ARBA00022741"/>
    </source>
</evidence>
<keyword evidence="4 11" id="KW-0378">Hydrolase</keyword>
<dbReference type="HAMAP" id="MF_02205">
    <property type="entry name" value="DinG_proteobact"/>
    <property type="match status" value="1"/>
</dbReference>
<dbReference type="OrthoDB" id="9805194at2"/>
<sequence length="690" mass="77576">MLSDPLKKTIRNAHQRIASSMDDYRPRASQNYLVAEIAKTLAGEYDKKQRICVVEAGTGTGKSLAYCLGALPLALKRNKKLVIATATVALQEQLLYKELPFFAQHSGLTFSYDLVKGRGRYICAHKLHNAVNGEQEQLALMPTLSSPLSDMEQKCLHQLHDAYQNKQWQGDRDSWADVIPDRVWHLIACDKHACQRQMKAHQTCPFHLARQKIAQMDVLVANHSLLLADLELGGGVILPEPENCIYVIDEAHHLPHITRDFSSAAATLKGTQDWLEKLLKFSGKLAQTIFSASASGSQFKLNDALDDVARGMKAVLSMLDSADFQYTEDDTYRFSHGVLPQQLTVQAKDISEASKTALRTLNKMHEALSSDVNDGDVKPFIADPILAESGQYIARLETLQKLWQSYAKESESVPHARWIKRMEYKNHHDYLLSDCPIEVGFYLKDKLWRECAGAVLCSATLSALGSFEHFAHESGLRSEQGVKFIKVPSPFDYPNQAQLHIPKTECEPTDKAFSDYLAKALPNTLDKSKANLVLFASYWQMHHVAERLRKQGWDILMQGELSRDTLIRRHKRRIDDAQGSVLFGTQSLSEGLDLPGDYLTNLVITKIPFAVPTSPIEEAQAEFVEQKGGNPFLSITVPDAAKKLVQSCGRLLRKERDSGVITIFDRRLITKRYGKAMLDTLPPFKRKIDY</sequence>
<feature type="binding site" evidence="11">
    <location>
        <position position="204"/>
    </location>
    <ligand>
        <name>[4Fe-4S] cluster</name>
        <dbReference type="ChEBI" id="CHEBI:49883"/>
    </ligand>
</feature>
<dbReference type="Pfam" id="PF13307">
    <property type="entry name" value="Helicase_C_2"/>
    <property type="match status" value="1"/>
</dbReference>
<comment type="catalytic activity">
    <reaction evidence="11">
        <text>ATP + H2O = ADP + phosphate + H(+)</text>
        <dbReference type="Rhea" id="RHEA:13065"/>
        <dbReference type="ChEBI" id="CHEBI:15377"/>
        <dbReference type="ChEBI" id="CHEBI:15378"/>
        <dbReference type="ChEBI" id="CHEBI:30616"/>
        <dbReference type="ChEBI" id="CHEBI:43474"/>
        <dbReference type="ChEBI" id="CHEBI:456216"/>
        <dbReference type="EC" id="5.6.2.3"/>
    </reaction>
</comment>
<dbReference type="eggNOG" id="COG1199">
    <property type="taxonomic scope" value="Bacteria"/>
</dbReference>
<dbReference type="GO" id="GO:0003677">
    <property type="term" value="F:DNA binding"/>
    <property type="evidence" value="ECO:0007669"/>
    <property type="project" value="UniProtKB-UniRule"/>
</dbReference>
<evidence type="ECO:0000259" key="13">
    <source>
        <dbReference type="PROSITE" id="PS51193"/>
    </source>
</evidence>
<keyword evidence="10 11" id="KW-0413">Isomerase</keyword>
<dbReference type="GO" id="GO:0006281">
    <property type="term" value="P:DNA repair"/>
    <property type="evidence" value="ECO:0007669"/>
    <property type="project" value="TreeGrafter"/>
</dbReference>
<keyword evidence="15" id="KW-1185">Reference proteome</keyword>
<dbReference type="GO" id="GO:0009432">
    <property type="term" value="P:SOS response"/>
    <property type="evidence" value="ECO:0007669"/>
    <property type="project" value="TreeGrafter"/>
</dbReference>
<dbReference type="GO" id="GO:0043139">
    <property type="term" value="F:5'-3' DNA helicase activity"/>
    <property type="evidence" value="ECO:0007669"/>
    <property type="project" value="UniProtKB-UniRule"/>
</dbReference>
<reference evidence="14 15" key="1">
    <citation type="journal article" date="2015" name="BMC Genomics">
        <title>Genome mining reveals unlocked bioactive potential of marine Gram-negative bacteria.</title>
        <authorList>
            <person name="Machado H."/>
            <person name="Sonnenschein E.C."/>
            <person name="Melchiorsen J."/>
            <person name="Gram L."/>
        </authorList>
    </citation>
    <scope>NUCLEOTIDE SEQUENCE [LARGE SCALE GENOMIC DNA]</scope>
    <source>
        <strain evidence="14 15">S3137</strain>
    </source>
</reference>
<keyword evidence="5 11" id="KW-0347">Helicase</keyword>
<evidence type="ECO:0000256" key="10">
    <source>
        <dbReference type="ARBA" id="ARBA00023235"/>
    </source>
</evidence>
<evidence type="ECO:0000313" key="14">
    <source>
        <dbReference type="EMBL" id="KJY96266.1"/>
    </source>
</evidence>
<evidence type="ECO:0000256" key="1">
    <source>
        <dbReference type="ARBA" id="ARBA00022485"/>
    </source>
</evidence>
<name>A0A0F4PPS8_9GAMM</name>
<keyword evidence="8 11" id="KW-0411">Iron-sulfur</keyword>
<dbReference type="InterPro" id="IPR027417">
    <property type="entry name" value="P-loop_NTPase"/>
</dbReference>
<evidence type="ECO:0000256" key="6">
    <source>
        <dbReference type="ARBA" id="ARBA00022840"/>
    </source>
</evidence>
<comment type="function">
    <text evidence="11">DNA-dependent ATPase and 5'-3' DNA helicase. Unwinds D-loops, R-loops, forked DNA and G-quadruplex DNA.</text>
</comment>
<keyword evidence="7 11" id="KW-0408">Iron</keyword>
<dbReference type="PANTHER" id="PTHR11472">
    <property type="entry name" value="DNA REPAIR DEAD HELICASE RAD3/XP-D SUBFAMILY MEMBER"/>
    <property type="match status" value="1"/>
</dbReference>
<dbReference type="AlphaFoldDB" id="A0A0F4PPS8"/>
<dbReference type="PATRIC" id="fig|151081.8.peg.2470"/>
<dbReference type="EMBL" id="JXXZ01000018">
    <property type="protein sequence ID" value="KJY96266.1"/>
    <property type="molecule type" value="Genomic_DNA"/>
</dbReference>
<keyword evidence="1 11" id="KW-0004">4Fe-4S</keyword>
<comment type="caution">
    <text evidence="14">The sequence shown here is derived from an EMBL/GenBank/DDBJ whole genome shotgun (WGS) entry which is preliminary data.</text>
</comment>
<keyword evidence="6 11" id="KW-0067">ATP-binding</keyword>
<dbReference type="PANTHER" id="PTHR11472:SF59">
    <property type="entry name" value="ATP-DEPENDENT DNA HELICASE DING"/>
    <property type="match status" value="1"/>
</dbReference>
<evidence type="ECO:0000256" key="11">
    <source>
        <dbReference type="HAMAP-Rule" id="MF_02205"/>
    </source>
</evidence>
<evidence type="ECO:0000256" key="4">
    <source>
        <dbReference type="ARBA" id="ARBA00022801"/>
    </source>
</evidence>
<dbReference type="GO" id="GO:0046872">
    <property type="term" value="F:metal ion binding"/>
    <property type="evidence" value="ECO:0007669"/>
    <property type="project" value="UniProtKB-KW"/>
</dbReference>
<dbReference type="SMART" id="SM00491">
    <property type="entry name" value="HELICc2"/>
    <property type="match status" value="1"/>
</dbReference>
<comment type="cofactor">
    <cofactor evidence="11">
        <name>[4Fe-4S] cluster</name>
        <dbReference type="ChEBI" id="CHEBI:49883"/>
    </cofactor>
    <text evidence="11">Binds 1 [4Fe-4S] cluster.</text>
</comment>
<evidence type="ECO:0000256" key="8">
    <source>
        <dbReference type="ARBA" id="ARBA00023014"/>
    </source>
</evidence>
<dbReference type="Pfam" id="PF06733">
    <property type="entry name" value="DEAD_2"/>
    <property type="match status" value="1"/>
</dbReference>
<gene>
    <name evidence="11" type="primary">dinG</name>
    <name evidence="14" type="ORF">TW72_17015</name>
</gene>
<dbReference type="GO" id="GO:0033677">
    <property type="term" value="F:DNA/RNA helicase activity"/>
    <property type="evidence" value="ECO:0007669"/>
    <property type="project" value="TreeGrafter"/>
</dbReference>
<keyword evidence="3 11" id="KW-0547">Nucleotide-binding</keyword>
<comment type="caution">
    <text evidence="11">Lacks conserved residue(s) required for the propagation of feature annotation.</text>
</comment>
<dbReference type="InterPro" id="IPR010614">
    <property type="entry name" value="RAD3-like_helicase_DEAD"/>
</dbReference>
<dbReference type="Gene3D" id="3.40.50.300">
    <property type="entry name" value="P-loop containing nucleotide triphosphate hydrolases"/>
    <property type="match status" value="2"/>
</dbReference>
<dbReference type="GO" id="GO:0016887">
    <property type="term" value="F:ATP hydrolysis activity"/>
    <property type="evidence" value="ECO:0007669"/>
    <property type="project" value="RHEA"/>
</dbReference>
<dbReference type="PROSITE" id="PS51022">
    <property type="entry name" value="L27"/>
    <property type="match status" value="1"/>
</dbReference>
<dbReference type="InterPro" id="IPR039000">
    <property type="entry name" value="DinG_proteobact"/>
</dbReference>
<dbReference type="GeneID" id="58230199"/>
<organism evidence="14 15">
    <name type="scientific">Pseudoalteromonas ruthenica</name>
    <dbReference type="NCBI Taxonomy" id="151081"/>
    <lineage>
        <taxon>Bacteria</taxon>
        <taxon>Pseudomonadati</taxon>
        <taxon>Pseudomonadota</taxon>
        <taxon>Gammaproteobacteria</taxon>
        <taxon>Alteromonadales</taxon>
        <taxon>Pseudoalteromonadaceae</taxon>
        <taxon>Pseudoalteromonas</taxon>
    </lineage>
</organism>
<dbReference type="Proteomes" id="UP000033664">
    <property type="component" value="Unassembled WGS sequence"/>
</dbReference>
<keyword evidence="9 11" id="KW-0238">DNA-binding</keyword>
<keyword evidence="2 11" id="KW-0479">Metal-binding</keyword>
<dbReference type="NCBIfam" id="NF008729">
    <property type="entry name" value="PRK11747.1"/>
    <property type="match status" value="1"/>
</dbReference>
<dbReference type="GO" id="GO:0051539">
    <property type="term" value="F:4 iron, 4 sulfur cluster binding"/>
    <property type="evidence" value="ECO:0007669"/>
    <property type="project" value="UniProtKB-UniRule"/>
</dbReference>